<protein>
    <submittedName>
        <fullName evidence="1">Uncharacterized protein</fullName>
    </submittedName>
</protein>
<reference evidence="1" key="1">
    <citation type="submission" date="2022-09" db="EMBL/GenBank/DDBJ databases">
        <title>genome sequence of Deinococcus rubellus.</title>
        <authorList>
            <person name="Srinivasan S."/>
        </authorList>
    </citation>
    <scope>NUCLEOTIDE SEQUENCE</scope>
    <source>
        <strain evidence="1">Ant6</strain>
    </source>
</reference>
<dbReference type="Proteomes" id="UP001060261">
    <property type="component" value="Chromosome"/>
</dbReference>
<evidence type="ECO:0000313" key="2">
    <source>
        <dbReference type="Proteomes" id="UP001060261"/>
    </source>
</evidence>
<evidence type="ECO:0000313" key="1">
    <source>
        <dbReference type="EMBL" id="UWX64733.1"/>
    </source>
</evidence>
<accession>A0ABY5YLT7</accession>
<organism evidence="1 2">
    <name type="scientific">Deinococcus rubellus</name>
    <dbReference type="NCBI Taxonomy" id="1889240"/>
    <lineage>
        <taxon>Bacteria</taxon>
        <taxon>Thermotogati</taxon>
        <taxon>Deinococcota</taxon>
        <taxon>Deinococci</taxon>
        <taxon>Deinococcales</taxon>
        <taxon>Deinococcaceae</taxon>
        <taxon>Deinococcus</taxon>
    </lineage>
</organism>
<name>A0ABY5YLT7_9DEIO</name>
<dbReference type="RefSeq" id="WP_260560994.1">
    <property type="nucleotide sequence ID" value="NZ_BAABEC010000009.1"/>
</dbReference>
<proteinExistence type="predicted"/>
<keyword evidence="2" id="KW-1185">Reference proteome</keyword>
<sequence>MPRAQRINAHTGEILEDLGWFETAHQARSACGKHAEHFLVWGYSPDGLWVTQEDDEVYHVEADPPEGSATA</sequence>
<dbReference type="EMBL" id="CP104213">
    <property type="protein sequence ID" value="UWX64733.1"/>
    <property type="molecule type" value="Genomic_DNA"/>
</dbReference>
<gene>
    <name evidence="1" type="ORF">N0D28_03480</name>
</gene>